<dbReference type="Gene3D" id="2.60.40.3310">
    <property type="match status" value="1"/>
</dbReference>
<gene>
    <name evidence="6" type="ORF">WP8S17C03_05620</name>
</gene>
<evidence type="ECO:0000313" key="7">
    <source>
        <dbReference type="Proteomes" id="UP000515591"/>
    </source>
</evidence>
<dbReference type="EMBL" id="AP022213">
    <property type="protein sequence ID" value="BBT14513.1"/>
    <property type="molecule type" value="Genomic_DNA"/>
</dbReference>
<keyword evidence="4" id="KW-0281">Fimbrium</keyword>
<evidence type="ECO:0000256" key="2">
    <source>
        <dbReference type="ARBA" id="ARBA00006671"/>
    </source>
</evidence>
<keyword evidence="3" id="KW-0732">Signal</keyword>
<comment type="similarity">
    <text evidence="2">Belongs to the fimbrial protein family.</text>
</comment>
<name>A0A6S5RHK1_9GAMM</name>
<evidence type="ECO:0000259" key="5">
    <source>
        <dbReference type="Pfam" id="PF00419"/>
    </source>
</evidence>
<sequence length="339" mass="37033">MGSWRGRSLILFGLLWVASMQQAWAVQAYCKRNSPSMTTWAPLPTTLAIPRDLPNGHVLFDTQGWIQAGWVDVTCGGFLQHGNMYLRYGYTSGASVPGFPNVYPTGVPGVGIRVAWSRVAGSVPPEMSGGQWIGSPKKVEDLPRGRYTPASNWWIQLIKTGSISTGTYRIPEVQVHYQDELTNALKFREIELVSRARGCKLLNSPQEVRLGTASIKDFQGLGSTSKPRDFEIALDCEPDVSVSYSINGLPAAESNSTLQNSVGWDGEGKPMARGVGIQLLKRHGSAEPILIGKEFEFRRSSAVGSSIMSIPLTAQYRQVESTVIPGKVLTSATITLLYR</sequence>
<reference evidence="6 7" key="1">
    <citation type="submission" date="2019-12" db="EMBL/GenBank/DDBJ databases">
        <title>complete genome sequences of Pseudomonas otitidis str. WP8-S17-CRE-03 isolated from wastewater treatment plant effluent.</title>
        <authorList>
            <person name="Sekizuka T."/>
            <person name="Itokawa K."/>
            <person name="Yatsu K."/>
            <person name="Inamine Y."/>
            <person name="Kuroda M."/>
        </authorList>
    </citation>
    <scope>NUCLEOTIDE SEQUENCE [LARGE SCALE GENOMIC DNA]</scope>
    <source>
        <strain evidence="6 7">WP8-S17-CRE-03</strain>
    </source>
</reference>
<dbReference type="Proteomes" id="UP000515591">
    <property type="component" value="Chromosome"/>
</dbReference>
<evidence type="ECO:0000256" key="1">
    <source>
        <dbReference type="ARBA" id="ARBA00004561"/>
    </source>
</evidence>
<comment type="subcellular location">
    <subcellularLocation>
        <location evidence="1">Fimbrium</location>
    </subcellularLocation>
</comment>
<evidence type="ECO:0000313" key="6">
    <source>
        <dbReference type="EMBL" id="BBT14513.1"/>
    </source>
</evidence>
<feature type="domain" description="Fimbrial-type adhesion" evidence="5">
    <location>
        <begin position="194"/>
        <end position="338"/>
    </location>
</feature>
<dbReference type="PANTHER" id="PTHR33420">
    <property type="entry name" value="FIMBRIAL SUBUNIT ELFA-RELATED"/>
    <property type="match status" value="1"/>
</dbReference>
<dbReference type="InterPro" id="IPR008966">
    <property type="entry name" value="Adhesion_dom_sf"/>
</dbReference>
<dbReference type="Gene3D" id="2.60.40.1090">
    <property type="entry name" value="Fimbrial-type adhesion domain"/>
    <property type="match status" value="1"/>
</dbReference>
<dbReference type="GO" id="GO:0043709">
    <property type="term" value="P:cell adhesion involved in single-species biofilm formation"/>
    <property type="evidence" value="ECO:0007669"/>
    <property type="project" value="TreeGrafter"/>
</dbReference>
<dbReference type="InterPro" id="IPR000259">
    <property type="entry name" value="Adhesion_dom_fimbrial"/>
</dbReference>
<dbReference type="PANTHER" id="PTHR33420:SF12">
    <property type="entry name" value="FIMBRIN-LIKE PROTEIN FIMI-RELATED"/>
    <property type="match status" value="1"/>
</dbReference>
<dbReference type="SUPFAM" id="SSF49401">
    <property type="entry name" value="Bacterial adhesins"/>
    <property type="match status" value="1"/>
</dbReference>
<protein>
    <recommendedName>
        <fullName evidence="5">Fimbrial-type adhesion domain-containing protein</fullName>
    </recommendedName>
</protein>
<evidence type="ECO:0000256" key="4">
    <source>
        <dbReference type="ARBA" id="ARBA00023263"/>
    </source>
</evidence>
<dbReference type="Pfam" id="PF00419">
    <property type="entry name" value="Fimbrial"/>
    <property type="match status" value="1"/>
</dbReference>
<organism evidence="6 7">
    <name type="scientific">Metapseudomonas otitidis</name>
    <dbReference type="NCBI Taxonomy" id="319939"/>
    <lineage>
        <taxon>Bacteria</taxon>
        <taxon>Pseudomonadati</taxon>
        <taxon>Pseudomonadota</taxon>
        <taxon>Gammaproteobacteria</taxon>
        <taxon>Pseudomonadales</taxon>
        <taxon>Pseudomonadaceae</taxon>
        <taxon>Metapseudomonas</taxon>
    </lineage>
</organism>
<dbReference type="AlphaFoldDB" id="A0A6S5RHK1"/>
<proteinExistence type="inferred from homology"/>
<dbReference type="InterPro" id="IPR050263">
    <property type="entry name" value="Bact_Fimbrial_Adh_Pro"/>
</dbReference>
<accession>A0A6S5RHK1</accession>
<dbReference type="InterPro" id="IPR036937">
    <property type="entry name" value="Adhesion_dom_fimbrial_sf"/>
</dbReference>
<evidence type="ECO:0000256" key="3">
    <source>
        <dbReference type="ARBA" id="ARBA00022729"/>
    </source>
</evidence>
<dbReference type="GO" id="GO:0009289">
    <property type="term" value="C:pilus"/>
    <property type="evidence" value="ECO:0007669"/>
    <property type="project" value="UniProtKB-SubCell"/>
</dbReference>